<protein>
    <submittedName>
        <fullName evidence="2">Phage portal protein</fullName>
    </submittedName>
</protein>
<dbReference type="InterPro" id="IPR006429">
    <property type="entry name" value="Phage_lambda_portal"/>
</dbReference>
<sequence>MPVLERLIEWFSPAAAHERAVHRAQLAQIRGYAAGESGRLTQDWQPTGLSPNQVLQAGAPLMLRRVRDLGRNNAWAAAALRRLPAAIVGTQVTASVAEKGKRVRQAVADDWSWFREQGNASGARAANWDAEVARMVRTIVETGDCLVVWNFRPSAENRRIPLTWRALPPDYIDALRIQPQGRDNTVIGGAEVDPDGVTVGWWLYDRHPLDTINARLPQSRFYPADQVDLLHEALWLGQRRGVPWLSPVAVDIDDMAQNDKAAIWKARMASSLALVRTRAGVAGTPLGAPGKDTKGRDTLQLSPAAVLDVAPGETVSQITPPPDENFRMFWDTRIFAIAAGIGLPAHMISGDLSKANYSSLREGKLLFWDLVDQWQWHMVYDQLLRGAWRRFGEARFAAGRTTGGIAPAVEWAFPKRPWVDPKKDIEAVEAELDLGLTTWPDAVAARGMDPEDQAARIEEWNERLVGLGMPVGRGRVQRPKSTTGTAQPEGGA</sequence>
<dbReference type="Pfam" id="PF05136">
    <property type="entry name" value="Phage_portal_2"/>
    <property type="match status" value="1"/>
</dbReference>
<keyword evidence="3" id="KW-1185">Reference proteome</keyword>
<evidence type="ECO:0000313" key="2">
    <source>
        <dbReference type="EMBL" id="MBU8543988.1"/>
    </source>
</evidence>
<evidence type="ECO:0000313" key="3">
    <source>
        <dbReference type="Proteomes" id="UP000689967"/>
    </source>
</evidence>
<evidence type="ECO:0000256" key="1">
    <source>
        <dbReference type="SAM" id="MobiDB-lite"/>
    </source>
</evidence>
<gene>
    <name evidence="2" type="ORF">JJQ90_09750</name>
</gene>
<accession>A0ABS6H7R0</accession>
<feature type="region of interest" description="Disordered" evidence="1">
    <location>
        <begin position="471"/>
        <end position="492"/>
    </location>
</feature>
<dbReference type="Proteomes" id="UP000689967">
    <property type="component" value="Unassembled WGS sequence"/>
</dbReference>
<organism evidence="2 3">
    <name type="scientific">Falsiroseomonas oleicola</name>
    <dbReference type="NCBI Taxonomy" id="2801474"/>
    <lineage>
        <taxon>Bacteria</taxon>
        <taxon>Pseudomonadati</taxon>
        <taxon>Pseudomonadota</taxon>
        <taxon>Alphaproteobacteria</taxon>
        <taxon>Acetobacterales</taxon>
        <taxon>Roseomonadaceae</taxon>
        <taxon>Falsiroseomonas</taxon>
    </lineage>
</organism>
<reference evidence="2 3" key="1">
    <citation type="submission" date="2021-01" db="EMBL/GenBank/DDBJ databases">
        <title>Roseomonas sp. nov, a bacterium isolated from an oil production mixture in Yumen Oilfield.</title>
        <authorList>
            <person name="Wu D."/>
        </authorList>
    </citation>
    <scope>NUCLEOTIDE SEQUENCE [LARGE SCALE GENOMIC DNA]</scope>
    <source>
        <strain evidence="2 3">ROY-5-3</strain>
    </source>
</reference>
<name>A0ABS6H7R0_9PROT</name>
<dbReference type="EMBL" id="JAERQM010000002">
    <property type="protein sequence ID" value="MBU8543988.1"/>
    <property type="molecule type" value="Genomic_DNA"/>
</dbReference>
<dbReference type="RefSeq" id="WP_216874760.1">
    <property type="nucleotide sequence ID" value="NZ_JAERQM010000002.1"/>
</dbReference>
<proteinExistence type="predicted"/>
<comment type="caution">
    <text evidence="2">The sequence shown here is derived from an EMBL/GenBank/DDBJ whole genome shotgun (WGS) entry which is preliminary data.</text>
</comment>